<protein>
    <recommendedName>
        <fullName evidence="11">Ig-like domain-containing protein</fullName>
    </recommendedName>
</protein>
<dbReference type="SUPFAM" id="SSF48726">
    <property type="entry name" value="Immunoglobulin"/>
    <property type="match status" value="3"/>
</dbReference>
<comment type="subcellular location">
    <subcellularLocation>
        <location evidence="1">Cell membrane</location>
    </subcellularLocation>
</comment>
<organism evidence="12 13">
    <name type="scientific">Microctonus aethiopoides</name>
    <dbReference type="NCBI Taxonomy" id="144406"/>
    <lineage>
        <taxon>Eukaryota</taxon>
        <taxon>Metazoa</taxon>
        <taxon>Ecdysozoa</taxon>
        <taxon>Arthropoda</taxon>
        <taxon>Hexapoda</taxon>
        <taxon>Insecta</taxon>
        <taxon>Pterygota</taxon>
        <taxon>Neoptera</taxon>
        <taxon>Endopterygota</taxon>
        <taxon>Hymenoptera</taxon>
        <taxon>Apocrita</taxon>
        <taxon>Ichneumonoidea</taxon>
        <taxon>Braconidae</taxon>
        <taxon>Euphorinae</taxon>
        <taxon>Microctonus</taxon>
    </lineage>
</organism>
<keyword evidence="2" id="KW-1003">Cell membrane</keyword>
<dbReference type="InterPro" id="IPR051170">
    <property type="entry name" value="Neural/epithelial_adhesion"/>
</dbReference>
<gene>
    <name evidence="12" type="ORF">PV328_008926</name>
</gene>
<dbReference type="InterPro" id="IPR003599">
    <property type="entry name" value="Ig_sub"/>
</dbReference>
<dbReference type="Proteomes" id="UP001168990">
    <property type="component" value="Unassembled WGS sequence"/>
</dbReference>
<keyword evidence="6" id="KW-1015">Disulfide bond</keyword>
<evidence type="ECO:0000256" key="10">
    <source>
        <dbReference type="SAM" id="Phobius"/>
    </source>
</evidence>
<dbReference type="SMART" id="SM00409">
    <property type="entry name" value="IG"/>
    <property type="match status" value="3"/>
</dbReference>
<evidence type="ECO:0000256" key="6">
    <source>
        <dbReference type="ARBA" id="ARBA00023157"/>
    </source>
</evidence>
<evidence type="ECO:0000259" key="11">
    <source>
        <dbReference type="PROSITE" id="PS50835"/>
    </source>
</evidence>
<evidence type="ECO:0000256" key="5">
    <source>
        <dbReference type="ARBA" id="ARBA00023136"/>
    </source>
</evidence>
<comment type="caution">
    <text evidence="12">The sequence shown here is derived from an EMBL/GenBank/DDBJ whole genome shotgun (WGS) entry which is preliminary data.</text>
</comment>
<evidence type="ECO:0000256" key="1">
    <source>
        <dbReference type="ARBA" id="ARBA00004236"/>
    </source>
</evidence>
<evidence type="ECO:0000256" key="7">
    <source>
        <dbReference type="ARBA" id="ARBA00023180"/>
    </source>
</evidence>
<keyword evidence="4" id="KW-0677">Repeat</keyword>
<dbReference type="FunFam" id="2.60.40.10:FF:000328">
    <property type="entry name" value="CLUMA_CG000981, isoform A"/>
    <property type="match status" value="1"/>
</dbReference>
<feature type="compositionally biased region" description="Basic and acidic residues" evidence="9">
    <location>
        <begin position="347"/>
        <end position="384"/>
    </location>
</feature>
<evidence type="ECO:0000256" key="8">
    <source>
        <dbReference type="ARBA" id="ARBA00023319"/>
    </source>
</evidence>
<accession>A0AA39FKL5</accession>
<dbReference type="Pfam" id="PF13927">
    <property type="entry name" value="Ig_3"/>
    <property type="match status" value="2"/>
</dbReference>
<dbReference type="InterPro" id="IPR036179">
    <property type="entry name" value="Ig-like_dom_sf"/>
</dbReference>
<keyword evidence="10" id="KW-1133">Transmembrane helix</keyword>
<dbReference type="PANTHER" id="PTHR12231">
    <property type="entry name" value="CTX-RELATED TYPE I TRANSMEMBRANE PROTEIN"/>
    <property type="match status" value="1"/>
</dbReference>
<dbReference type="Gene3D" id="2.60.40.10">
    <property type="entry name" value="Immunoglobulins"/>
    <property type="match status" value="3"/>
</dbReference>
<feature type="transmembrane region" description="Helical" evidence="10">
    <location>
        <begin position="396"/>
        <end position="416"/>
    </location>
</feature>
<keyword evidence="8" id="KW-0393">Immunoglobulin domain</keyword>
<reference evidence="12" key="2">
    <citation type="submission" date="2023-03" db="EMBL/GenBank/DDBJ databases">
        <authorList>
            <person name="Inwood S.N."/>
            <person name="Skelly J.G."/>
            <person name="Guhlin J."/>
            <person name="Harrop T.W.R."/>
            <person name="Goldson S.G."/>
            <person name="Dearden P.K."/>
        </authorList>
    </citation>
    <scope>NUCLEOTIDE SEQUENCE</scope>
    <source>
        <strain evidence="12">Irish</strain>
        <tissue evidence="12">Whole body</tissue>
    </source>
</reference>
<dbReference type="FunFam" id="2.60.40.10:FF:000376">
    <property type="entry name" value="CLUMA_CG000981, isoform A"/>
    <property type="match status" value="1"/>
</dbReference>
<evidence type="ECO:0000313" key="12">
    <source>
        <dbReference type="EMBL" id="KAK0171171.1"/>
    </source>
</evidence>
<proteinExistence type="predicted"/>
<dbReference type="InterPro" id="IPR003598">
    <property type="entry name" value="Ig_sub2"/>
</dbReference>
<evidence type="ECO:0000256" key="2">
    <source>
        <dbReference type="ARBA" id="ARBA00022475"/>
    </source>
</evidence>
<keyword evidence="7" id="KW-0325">Glycoprotein</keyword>
<sequence>MDYMDNGCQYINGWLLEVIDIGTLCEVSQTSMVTEVAWLQVNTQTILTIAIHVITKNHRIAVSHSDHTWYLHIREVRESDQGDYMCQINTDPMISQVGHLKIVVPPDILDYPTSTDMVVREGSSVILRCAATGSPMPSITWKRETGELIPFGNNEEVSSVNGSILNITRVNRLHMGAYLCIASNGVPPTVSKRIMLIVHFPPMITVQNQLVGSQEGQIITLECHSEAFPKSINYWTRENNDIISSGDGKYEVSWSDNLHMDAYKTHMKLTIREVGPLDYGSYKCIAKNSLGSTDGTIKLYRIDTPTTQPQTTTTTPTPTVIKVEKKPRAKPKLLPTVASNFNEIIDASKSHDHENSGAQLRERPKTDAKSGRNRNSDKNDRLQPDKTAQSMSSKSAAILSFTSSHIGTFIIIIITLTKLL</sequence>
<dbReference type="InterPro" id="IPR013783">
    <property type="entry name" value="Ig-like_fold"/>
</dbReference>
<feature type="region of interest" description="Disordered" evidence="9">
    <location>
        <begin position="347"/>
        <end position="394"/>
    </location>
</feature>
<evidence type="ECO:0000313" key="13">
    <source>
        <dbReference type="Proteomes" id="UP001168990"/>
    </source>
</evidence>
<feature type="domain" description="Ig-like" evidence="11">
    <location>
        <begin position="25"/>
        <end position="89"/>
    </location>
</feature>
<evidence type="ECO:0000256" key="3">
    <source>
        <dbReference type="ARBA" id="ARBA00022729"/>
    </source>
</evidence>
<feature type="domain" description="Ig-like" evidence="11">
    <location>
        <begin position="202"/>
        <end position="298"/>
    </location>
</feature>
<dbReference type="SMART" id="SM00408">
    <property type="entry name" value="IGc2"/>
    <property type="match status" value="2"/>
</dbReference>
<keyword evidence="5 10" id="KW-0472">Membrane</keyword>
<evidence type="ECO:0000256" key="9">
    <source>
        <dbReference type="SAM" id="MobiDB-lite"/>
    </source>
</evidence>
<keyword evidence="3" id="KW-0732">Signal</keyword>
<name>A0AA39FKL5_9HYME</name>
<dbReference type="PANTHER" id="PTHR12231:SF272">
    <property type="entry name" value="DPR-INTERACTING PROTEIN THETA"/>
    <property type="match status" value="1"/>
</dbReference>
<evidence type="ECO:0000256" key="4">
    <source>
        <dbReference type="ARBA" id="ARBA00022737"/>
    </source>
</evidence>
<dbReference type="AlphaFoldDB" id="A0AA39FKL5"/>
<keyword evidence="10" id="KW-0812">Transmembrane</keyword>
<dbReference type="InterPro" id="IPR007110">
    <property type="entry name" value="Ig-like_dom"/>
</dbReference>
<reference evidence="12" key="1">
    <citation type="journal article" date="2023" name="bioRxiv">
        <title>Scaffold-level genome assemblies of two parasitoid biocontrol wasps reveal the parthenogenesis mechanism and an associated novel virus.</title>
        <authorList>
            <person name="Inwood S."/>
            <person name="Skelly J."/>
            <person name="Guhlin J."/>
            <person name="Harrop T."/>
            <person name="Goldson S."/>
            <person name="Dearden P."/>
        </authorList>
    </citation>
    <scope>NUCLEOTIDE SEQUENCE</scope>
    <source>
        <strain evidence="12">Irish</strain>
        <tissue evidence="12">Whole body</tissue>
    </source>
</reference>
<feature type="domain" description="Ig-like" evidence="11">
    <location>
        <begin position="106"/>
        <end position="191"/>
    </location>
</feature>
<keyword evidence="13" id="KW-1185">Reference proteome</keyword>
<dbReference type="GO" id="GO:0043005">
    <property type="term" value="C:neuron projection"/>
    <property type="evidence" value="ECO:0007669"/>
    <property type="project" value="TreeGrafter"/>
</dbReference>
<dbReference type="PROSITE" id="PS50835">
    <property type="entry name" value="IG_LIKE"/>
    <property type="match status" value="3"/>
</dbReference>
<dbReference type="GO" id="GO:0005886">
    <property type="term" value="C:plasma membrane"/>
    <property type="evidence" value="ECO:0007669"/>
    <property type="project" value="UniProtKB-SubCell"/>
</dbReference>
<dbReference type="EMBL" id="JAQQBS010000003">
    <property type="protein sequence ID" value="KAK0171171.1"/>
    <property type="molecule type" value="Genomic_DNA"/>
</dbReference>